<dbReference type="SUPFAM" id="SSF54427">
    <property type="entry name" value="NTF2-like"/>
    <property type="match status" value="1"/>
</dbReference>
<reference evidence="2" key="1">
    <citation type="journal article" date="2024" name="Antonie Van Leeuwenhoek">
        <title>Bradyrhizobium ontarionense sp. nov., a novel bacterial symbiont isolated from Aeschynomene indica (Indian jointvetch), harbours photosynthesis, nitrogen fixation and nitrous oxide (N2O) reductase genes.</title>
        <authorList>
            <person name="Bromfield E.S.P."/>
            <person name="Cloutier S."/>
        </authorList>
    </citation>
    <scope>NUCLEOTIDE SEQUENCE</scope>
    <source>
        <strain evidence="2">A19</strain>
    </source>
</reference>
<evidence type="ECO:0000313" key="3">
    <source>
        <dbReference type="Proteomes" id="UP001431010"/>
    </source>
</evidence>
<dbReference type="Pfam" id="PF12680">
    <property type="entry name" value="SnoaL_2"/>
    <property type="match status" value="1"/>
</dbReference>
<evidence type="ECO:0000313" key="2">
    <source>
        <dbReference type="EMBL" id="UFZ03608.1"/>
    </source>
</evidence>
<dbReference type="InterPro" id="IPR037401">
    <property type="entry name" value="SnoaL-like"/>
</dbReference>
<keyword evidence="3" id="KW-1185">Reference proteome</keyword>
<dbReference type="EMBL" id="CP088156">
    <property type="protein sequence ID" value="UFZ03608.1"/>
    <property type="molecule type" value="Genomic_DNA"/>
</dbReference>
<accession>A0ABY3R8I0</accession>
<feature type="domain" description="SnoaL-like" evidence="1">
    <location>
        <begin position="10"/>
        <end position="118"/>
    </location>
</feature>
<evidence type="ECO:0000259" key="1">
    <source>
        <dbReference type="Pfam" id="PF12680"/>
    </source>
</evidence>
<dbReference type="Proteomes" id="UP001431010">
    <property type="component" value="Chromosome"/>
</dbReference>
<protein>
    <submittedName>
        <fullName evidence="2">Nuclear transport factor 2 family protein</fullName>
    </submittedName>
</protein>
<dbReference type="InterPro" id="IPR032710">
    <property type="entry name" value="NTF2-like_dom_sf"/>
</dbReference>
<name>A0ABY3R8I0_9BRAD</name>
<proteinExistence type="predicted"/>
<sequence length="148" mass="17339">MIEHINKQRVRKLLEAHAAGDFDSVLAHCSDDIEHFASAPIDIFPHLGRRHGKAEVRQMWETARSRYAEVRHEIKTMICEADQVAVDLRIFLRKRDNDRIVQYDLAAFYTLRDGRVIRIREIMDTFDLVQQVLECDLSRLLIARTARP</sequence>
<dbReference type="Gene3D" id="3.10.450.50">
    <property type="match status" value="1"/>
</dbReference>
<organism evidence="2 3">
    <name type="scientific">Bradyrhizobium ontarionense</name>
    <dbReference type="NCBI Taxonomy" id="2898149"/>
    <lineage>
        <taxon>Bacteria</taxon>
        <taxon>Pseudomonadati</taxon>
        <taxon>Pseudomonadota</taxon>
        <taxon>Alphaproteobacteria</taxon>
        <taxon>Hyphomicrobiales</taxon>
        <taxon>Nitrobacteraceae</taxon>
        <taxon>Bradyrhizobium</taxon>
    </lineage>
</organism>
<dbReference type="RefSeq" id="WP_231319625.1">
    <property type="nucleotide sequence ID" value="NZ_CP088156.1"/>
</dbReference>
<gene>
    <name evidence="2" type="ORF">LQG66_31045</name>
</gene>